<name>A0A481YXY4_9VIRU</name>
<gene>
    <name evidence="1" type="ORF">LCMAC202_04750</name>
</gene>
<dbReference type="EMBL" id="MK500375">
    <property type="protein sequence ID" value="QBK88113.1"/>
    <property type="molecule type" value="Genomic_DNA"/>
</dbReference>
<organism evidence="1">
    <name type="scientific">Marseillevirus LCMAC202</name>
    <dbReference type="NCBI Taxonomy" id="2506606"/>
    <lineage>
        <taxon>Viruses</taxon>
        <taxon>Varidnaviria</taxon>
        <taxon>Bamfordvirae</taxon>
        <taxon>Nucleocytoviricota</taxon>
        <taxon>Megaviricetes</taxon>
        <taxon>Pimascovirales</taxon>
        <taxon>Pimascovirales incertae sedis</taxon>
        <taxon>Marseilleviridae</taxon>
    </lineage>
</organism>
<sequence length="92" mass="10228">MTDNDLEKSLIGMSLNTAVEACTSRGLQLRVIRLNDISRIVHADYRSDRVNVALNVPFVVTTNTYGLSINPDDWYARAMNGESQIISIENIG</sequence>
<evidence type="ECO:0000313" key="1">
    <source>
        <dbReference type="EMBL" id="QBK88113.1"/>
    </source>
</evidence>
<protein>
    <submittedName>
        <fullName evidence="1">Uncharacterized protein</fullName>
    </submittedName>
</protein>
<accession>A0A481YXY4</accession>
<proteinExistence type="predicted"/>
<reference evidence="1" key="1">
    <citation type="journal article" date="2019" name="MBio">
        <title>Virus Genomes from Deep Sea Sediments Expand the Ocean Megavirome and Support Independent Origins of Viral Gigantism.</title>
        <authorList>
            <person name="Backstrom D."/>
            <person name="Yutin N."/>
            <person name="Jorgensen S.L."/>
            <person name="Dharamshi J."/>
            <person name="Homa F."/>
            <person name="Zaremba-Niedwiedzka K."/>
            <person name="Spang A."/>
            <person name="Wolf Y.I."/>
            <person name="Koonin E.V."/>
            <person name="Ettema T.J."/>
        </authorList>
    </citation>
    <scope>NUCLEOTIDE SEQUENCE</scope>
</reference>